<reference evidence="2" key="1">
    <citation type="submission" date="2012-05" db="EMBL/GenBank/DDBJ databases">
        <authorList>
            <person name="Krishnakumar V."/>
            <person name="Cheung F."/>
            <person name="Xiao Y."/>
            <person name="Chan A."/>
            <person name="Moskal W.A."/>
            <person name="Town C.D."/>
        </authorList>
    </citation>
    <scope>NUCLEOTIDE SEQUENCE</scope>
</reference>
<evidence type="ECO:0000256" key="1">
    <source>
        <dbReference type="SAM" id="Phobius"/>
    </source>
</evidence>
<evidence type="ECO:0008006" key="3">
    <source>
        <dbReference type="Google" id="ProtNLM"/>
    </source>
</evidence>
<dbReference type="AlphaFoldDB" id="I3SIS6"/>
<sequence length="96" mass="11181">MILTSNALVPRFFHALVFLSLKVISMMFIFSVNCLMLLLLRMLCILLLKLGFVMLCETLIRMLTATLQVLLTSLKFLKRQTLNRRLFTLLRVRFTG</sequence>
<keyword evidence="1" id="KW-1133">Transmembrane helix</keyword>
<protein>
    <recommendedName>
        <fullName evidence="3">Transmembrane protein</fullName>
    </recommendedName>
</protein>
<evidence type="ECO:0000313" key="2">
    <source>
        <dbReference type="EMBL" id="AFK40168.1"/>
    </source>
</evidence>
<dbReference type="EMBL" id="BT140373">
    <property type="protein sequence ID" value="AFK40168.1"/>
    <property type="molecule type" value="mRNA"/>
</dbReference>
<proteinExistence type="evidence at transcript level"/>
<organism evidence="2">
    <name type="scientific">Medicago truncatula</name>
    <name type="common">Barrel medic</name>
    <name type="synonym">Medicago tribuloides</name>
    <dbReference type="NCBI Taxonomy" id="3880"/>
    <lineage>
        <taxon>Eukaryota</taxon>
        <taxon>Viridiplantae</taxon>
        <taxon>Streptophyta</taxon>
        <taxon>Embryophyta</taxon>
        <taxon>Tracheophyta</taxon>
        <taxon>Spermatophyta</taxon>
        <taxon>Magnoliopsida</taxon>
        <taxon>eudicotyledons</taxon>
        <taxon>Gunneridae</taxon>
        <taxon>Pentapetalae</taxon>
        <taxon>rosids</taxon>
        <taxon>fabids</taxon>
        <taxon>Fabales</taxon>
        <taxon>Fabaceae</taxon>
        <taxon>Papilionoideae</taxon>
        <taxon>50 kb inversion clade</taxon>
        <taxon>NPAAA clade</taxon>
        <taxon>Hologalegina</taxon>
        <taxon>IRL clade</taxon>
        <taxon>Trifolieae</taxon>
        <taxon>Medicago</taxon>
    </lineage>
</organism>
<accession>I3SIS6</accession>
<keyword evidence="1" id="KW-0472">Membrane</keyword>
<keyword evidence="1" id="KW-0812">Transmembrane</keyword>
<feature type="transmembrane region" description="Helical" evidence="1">
    <location>
        <begin position="12"/>
        <end position="39"/>
    </location>
</feature>
<name>I3SIS6_MEDTR</name>